<keyword evidence="6" id="KW-1185">Reference proteome</keyword>
<dbReference type="InterPro" id="IPR018060">
    <property type="entry name" value="HTH_AraC"/>
</dbReference>
<dbReference type="AlphaFoldDB" id="A0A7Y9C6K7"/>
<keyword evidence="1" id="KW-0805">Transcription regulation</keyword>
<dbReference type="PANTHER" id="PTHR43280:SF2">
    <property type="entry name" value="HTH-TYPE TRANSCRIPTIONAL REGULATOR EXSA"/>
    <property type="match status" value="1"/>
</dbReference>
<dbReference type="Gene3D" id="1.10.10.60">
    <property type="entry name" value="Homeodomain-like"/>
    <property type="match status" value="1"/>
</dbReference>
<evidence type="ECO:0000256" key="2">
    <source>
        <dbReference type="ARBA" id="ARBA00023125"/>
    </source>
</evidence>
<dbReference type="InterPro" id="IPR009057">
    <property type="entry name" value="Homeodomain-like_sf"/>
</dbReference>
<organism evidence="5 6">
    <name type="scientific">Flavobacterium agri</name>
    <dbReference type="NCBI Taxonomy" id="2743471"/>
    <lineage>
        <taxon>Bacteria</taxon>
        <taxon>Pseudomonadati</taxon>
        <taxon>Bacteroidota</taxon>
        <taxon>Flavobacteriia</taxon>
        <taxon>Flavobacteriales</taxon>
        <taxon>Flavobacteriaceae</taxon>
        <taxon>Flavobacterium</taxon>
    </lineage>
</organism>
<dbReference type="EMBL" id="JACBJI010000007">
    <property type="protein sequence ID" value="NYA72195.1"/>
    <property type="molecule type" value="Genomic_DNA"/>
</dbReference>
<reference evidence="5 6" key="1">
    <citation type="submission" date="2020-07" db="EMBL/GenBank/DDBJ databases">
        <authorList>
            <person name="Sun Q."/>
        </authorList>
    </citation>
    <scope>NUCLEOTIDE SEQUENCE [LARGE SCALE GENOMIC DNA]</scope>
    <source>
        <strain evidence="5 6">MAH-1</strain>
    </source>
</reference>
<dbReference type="SMART" id="SM00342">
    <property type="entry name" value="HTH_ARAC"/>
    <property type="match status" value="1"/>
</dbReference>
<gene>
    <name evidence="5" type="ORF">HZF10_14795</name>
</gene>
<dbReference type="Pfam" id="PF12833">
    <property type="entry name" value="HTH_18"/>
    <property type="match status" value="1"/>
</dbReference>
<keyword evidence="3" id="KW-0804">Transcription</keyword>
<dbReference type="PROSITE" id="PS01124">
    <property type="entry name" value="HTH_ARAC_FAMILY_2"/>
    <property type="match status" value="1"/>
</dbReference>
<feature type="domain" description="HTH araC/xylS-type" evidence="4">
    <location>
        <begin position="82"/>
        <end position="161"/>
    </location>
</feature>
<evidence type="ECO:0000313" key="6">
    <source>
        <dbReference type="Proteomes" id="UP000535020"/>
    </source>
</evidence>
<proteinExistence type="predicted"/>
<accession>A0A7Y9C6K7</accession>
<evidence type="ECO:0000313" key="5">
    <source>
        <dbReference type="EMBL" id="NYA72195.1"/>
    </source>
</evidence>
<evidence type="ECO:0000259" key="4">
    <source>
        <dbReference type="PROSITE" id="PS01124"/>
    </source>
</evidence>
<dbReference type="RefSeq" id="WP_176007004.1">
    <property type="nucleotide sequence ID" value="NZ_JABWMI010000018.1"/>
</dbReference>
<dbReference type="Proteomes" id="UP000535020">
    <property type="component" value="Unassembled WGS sequence"/>
</dbReference>
<dbReference type="PANTHER" id="PTHR43280">
    <property type="entry name" value="ARAC-FAMILY TRANSCRIPTIONAL REGULATOR"/>
    <property type="match status" value="1"/>
</dbReference>
<evidence type="ECO:0000256" key="1">
    <source>
        <dbReference type="ARBA" id="ARBA00023015"/>
    </source>
</evidence>
<protein>
    <submittedName>
        <fullName evidence="5">Helix-turn-helix transcriptional regulator</fullName>
    </submittedName>
</protein>
<comment type="caution">
    <text evidence="5">The sequence shown here is derived from an EMBL/GenBank/DDBJ whole genome shotgun (WGS) entry which is preliminary data.</text>
</comment>
<sequence>MAILKEQFLKLDIPYKVIASGEIELPDTVSEQKLLQLADVLSAYSIEVLVDEKSQLVQKIRNILIELVHDNKPQLMTISYYLSERMNLSYGYLSYLFASQTHYSIEKYVILLRIERAKEMIMEGRLTLKQISAVLNYSSVQHFSRQFKKTTGLTISSFKRIIELKRSANI</sequence>
<dbReference type="SUPFAM" id="SSF46689">
    <property type="entry name" value="Homeodomain-like"/>
    <property type="match status" value="1"/>
</dbReference>
<keyword evidence="2" id="KW-0238">DNA-binding</keyword>
<dbReference type="GO" id="GO:0043565">
    <property type="term" value="F:sequence-specific DNA binding"/>
    <property type="evidence" value="ECO:0007669"/>
    <property type="project" value="InterPro"/>
</dbReference>
<name>A0A7Y9C6K7_9FLAO</name>
<dbReference type="GO" id="GO:0003700">
    <property type="term" value="F:DNA-binding transcription factor activity"/>
    <property type="evidence" value="ECO:0007669"/>
    <property type="project" value="InterPro"/>
</dbReference>
<evidence type="ECO:0000256" key="3">
    <source>
        <dbReference type="ARBA" id="ARBA00023163"/>
    </source>
</evidence>